<dbReference type="PANTHER" id="PTHR34555">
    <property type="entry name" value="INTEGRAL MEMBRANE HEMOLYSIN-III-LIKE PROTEIN"/>
    <property type="match status" value="1"/>
</dbReference>
<sequence>MMKNPAPSSIAVAPPFYSNGRSGVELALEELAKNKKTLVPLEGGAKAAYSSSFLFLFFLSFEAQLLSLSLCQSLNLSDRVQCSKKSCRICPSLIFWMVKQAIDSKANENGLGNVGPGFHTCDKQHPVPAKKTALRDLQNSYRTVVPKTQGNSPFLKEKGPILDAIKVSGNKRPSPEIPPNPPCHQSLSSNGENGHLVYVRRKSELELGKSNVGSDASHPPPRKFSHDEQESPRQNTQMKESKISCFLSYAPIPMASLTTFSSGGPTVPLSLGKTGNGLLLRESENPIVTSGDSLMVNQRAPSESHWKERFLRLQTFLRNCDHSSQEEYIQMLRSLPPVGRSRHAVELEKRAIHLSLEEGKEVHRVTVLNVLGKSVTKSNALLSPQQPN</sequence>
<proteinExistence type="predicted"/>
<evidence type="ECO:0000313" key="3">
    <source>
        <dbReference type="RefSeq" id="XP_010242892.1"/>
    </source>
</evidence>
<organism evidence="2 3">
    <name type="scientific">Nelumbo nucifera</name>
    <name type="common">Sacred lotus</name>
    <dbReference type="NCBI Taxonomy" id="4432"/>
    <lineage>
        <taxon>Eukaryota</taxon>
        <taxon>Viridiplantae</taxon>
        <taxon>Streptophyta</taxon>
        <taxon>Embryophyta</taxon>
        <taxon>Tracheophyta</taxon>
        <taxon>Spermatophyta</taxon>
        <taxon>Magnoliopsida</taxon>
        <taxon>Proteales</taxon>
        <taxon>Nelumbonaceae</taxon>
        <taxon>Nelumbo</taxon>
    </lineage>
</organism>
<evidence type="ECO:0000256" key="1">
    <source>
        <dbReference type="SAM" id="MobiDB-lite"/>
    </source>
</evidence>
<dbReference type="Proteomes" id="UP000189703">
    <property type="component" value="Unplaced"/>
</dbReference>
<keyword evidence="2" id="KW-1185">Reference proteome</keyword>
<gene>
    <name evidence="3" type="primary">LOC104587121</name>
</gene>
<dbReference type="STRING" id="4432.A0A1U7Z7E0"/>
<dbReference type="OrthoDB" id="1925139at2759"/>
<evidence type="ECO:0000313" key="2">
    <source>
        <dbReference type="Proteomes" id="UP000189703"/>
    </source>
</evidence>
<dbReference type="InParanoid" id="A0A1U7Z7E0"/>
<dbReference type="FunCoup" id="A0A1U7Z7E0">
    <property type="interactions" value="990"/>
</dbReference>
<reference evidence="3" key="1">
    <citation type="submission" date="2025-08" db="UniProtKB">
        <authorList>
            <consortium name="RefSeq"/>
        </authorList>
    </citation>
    <scope>IDENTIFICATION</scope>
</reference>
<dbReference type="GeneID" id="104587121"/>
<feature type="region of interest" description="Disordered" evidence="1">
    <location>
        <begin position="166"/>
        <end position="191"/>
    </location>
</feature>
<protein>
    <submittedName>
        <fullName evidence="3">Uncharacterized protein LOC104587121 isoform X1</fullName>
    </submittedName>
</protein>
<dbReference type="AlphaFoldDB" id="A0A1U7Z7E0"/>
<dbReference type="eggNOG" id="ENOG502QVM9">
    <property type="taxonomic scope" value="Eukaryota"/>
</dbReference>
<feature type="region of interest" description="Disordered" evidence="1">
    <location>
        <begin position="209"/>
        <end position="239"/>
    </location>
</feature>
<dbReference type="RefSeq" id="XP_010242892.1">
    <property type="nucleotide sequence ID" value="XM_010244590.2"/>
</dbReference>
<dbReference type="KEGG" id="nnu:104587121"/>
<dbReference type="OMA" id="CDHSTQE"/>
<accession>A0A1U7Z7E0</accession>
<name>A0A1U7Z7E0_NELNU</name>
<dbReference type="PANTHER" id="PTHR34555:SF1">
    <property type="entry name" value="INTEGRAL MEMBRANE HEMOLYSIN-III-LIKE PROTEIN"/>
    <property type="match status" value="1"/>
</dbReference>